<evidence type="ECO:0000256" key="9">
    <source>
        <dbReference type="ARBA" id="ARBA00023180"/>
    </source>
</evidence>
<feature type="transmembrane region" description="Helical" evidence="14">
    <location>
        <begin position="544"/>
        <end position="564"/>
    </location>
</feature>
<evidence type="ECO:0000256" key="12">
    <source>
        <dbReference type="ARBA" id="ARBA00045234"/>
    </source>
</evidence>
<feature type="transmembrane region" description="Helical" evidence="14">
    <location>
        <begin position="676"/>
        <end position="698"/>
    </location>
</feature>
<organism evidence="16 17">
    <name type="scientific">Coregonus suidteri</name>
    <dbReference type="NCBI Taxonomy" id="861788"/>
    <lineage>
        <taxon>Eukaryota</taxon>
        <taxon>Metazoa</taxon>
        <taxon>Chordata</taxon>
        <taxon>Craniata</taxon>
        <taxon>Vertebrata</taxon>
        <taxon>Euteleostomi</taxon>
        <taxon>Actinopterygii</taxon>
        <taxon>Neopterygii</taxon>
        <taxon>Teleostei</taxon>
        <taxon>Protacanthopterygii</taxon>
        <taxon>Salmoniformes</taxon>
        <taxon>Salmonidae</taxon>
        <taxon>Coregoninae</taxon>
        <taxon>Coregonus</taxon>
    </lineage>
</organism>
<feature type="transmembrane region" description="Helical" evidence="14">
    <location>
        <begin position="576"/>
        <end position="598"/>
    </location>
</feature>
<feature type="transmembrane region" description="Helical" evidence="14">
    <location>
        <begin position="129"/>
        <end position="146"/>
    </location>
</feature>
<evidence type="ECO:0000256" key="13">
    <source>
        <dbReference type="RuleBase" id="RU000688"/>
    </source>
</evidence>
<keyword evidence="4 14" id="KW-1133">Transmembrane helix</keyword>
<keyword evidence="9" id="KW-0325">Glycoprotein</keyword>
<feature type="transmembrane region" description="Helical" evidence="14">
    <location>
        <begin position="167"/>
        <end position="188"/>
    </location>
</feature>
<keyword evidence="8 13" id="KW-0675">Receptor</keyword>
<evidence type="ECO:0000256" key="1">
    <source>
        <dbReference type="ARBA" id="ARBA00004651"/>
    </source>
</evidence>
<evidence type="ECO:0000259" key="15">
    <source>
        <dbReference type="PROSITE" id="PS50262"/>
    </source>
</evidence>
<dbReference type="InterPro" id="IPR017452">
    <property type="entry name" value="GPCR_Rhodpsn_7TM"/>
</dbReference>
<dbReference type="GO" id="GO:0045028">
    <property type="term" value="F:G protein-coupled purinergic nucleotide receptor activity"/>
    <property type="evidence" value="ECO:0007669"/>
    <property type="project" value="TreeGrafter"/>
</dbReference>
<protein>
    <recommendedName>
        <fullName evidence="11">Probable G-protein coupled receptor 34</fullName>
    </recommendedName>
</protein>
<feature type="transmembrane region" description="Helical" evidence="14">
    <location>
        <begin position="739"/>
        <end position="761"/>
    </location>
</feature>
<name>A0AAN8QSP3_9TELE</name>
<keyword evidence="7" id="KW-1015">Disulfide bond</keyword>
<evidence type="ECO:0000313" key="16">
    <source>
        <dbReference type="EMBL" id="KAK6309603.1"/>
    </source>
</evidence>
<dbReference type="FunFam" id="1.20.1070.10:FF:000150">
    <property type="entry name" value="probable G-protein coupled receptor 34"/>
    <property type="match status" value="1"/>
</dbReference>
<comment type="similarity">
    <text evidence="13">Belongs to the G-protein coupled receptor 1 family.</text>
</comment>
<sequence>MANIFPANVTAFPFSNSSHPLVATETTFTTLLPTIPDPREHCHLDDSSLRIPLAVLYSVLFVLGLAGNILALWVFLYVHSKKKPVRVFLINVALADLLLVICLPFRVLYHSKGNRWDLGPTLCKVVGNLFYMNMYISITLLGLISVDRYLKIQRGAGGQYRIKATRWSPAICGMIWVLALASVIPMILLSEGNEESDKCFQYKQRQRAKGKAYFNLFLVAAFWLVFVCLVVSYGKIGIKLLRLSREKPDFPNAARYTRTAKKSFFVLFLFIVCFVPYHMVRVFYVVSQISDTSCFWRGVVDKANEVVLLLSAFNSCLDPVMYFMLSASVRKETLRLFNNVFRLRDPGSSVDCGRSLGEQPTRWLYPDLFYTHVKPWLYLALSLLGFLGNGLPMRNCWRSGRTPTIILTLNMVTSDLLLCGSFLFRVMYYLRGQIWSGEDRGAASPCPPYAPHQAQRLQGTLPRHLGNRGNGAVVVVFVACFLPYHVQHAVTMLSPHRGDCEKPDRSMENTSQPFPPVSNTSYLNASSISPLCPSFITRFVLPSLYTLLFLTGLPGNALSLWVFLRRIPTQTSTHVYLSHLGLSNLCLSLTTPFLAAYYSQGPAWLVWSPLCQLVLHGVTPIQQINIYISIFILTWVALSRFATLIQHTHASRPSTCTTLLPLAFFTRLRRVRFAKAVCAGVWIMVVVAIVPVTVYYSVRETKVGGGGENGGRGGRGEEKGGRVCYSVAMEMGGSLSRGAMVVAIVIFFMCFLLVLTSYMAVARHIWRSRRSAAVNGSQKLLGRVFRNIVVIQVVLIVCMLPYHIFKSIFVSIVQHQADPATTTTRGPCHPLSAIVEVKNLLLCLTVLRCSADPVMYFLLDKTFHRHVMLLLRLHPQKPSSQSSSGATTRANPNGVRLEETVCHKGEGPWKESFSVNWSQGSAL</sequence>
<feature type="transmembrane region" description="Helical" evidence="14">
    <location>
        <begin position="88"/>
        <end position="109"/>
    </location>
</feature>
<keyword evidence="5 13" id="KW-0297">G-protein coupled receptor</keyword>
<dbReference type="PROSITE" id="PS50262">
    <property type="entry name" value="G_PROTEIN_RECEP_F1_2"/>
    <property type="match status" value="2"/>
</dbReference>
<dbReference type="SUPFAM" id="SSF81321">
    <property type="entry name" value="Family A G protein-coupled receptor-like"/>
    <property type="match status" value="3"/>
</dbReference>
<dbReference type="PRINTS" id="PR00237">
    <property type="entry name" value="GPCRRHODOPSN"/>
</dbReference>
<feature type="domain" description="G-protein coupled receptors family 1 profile" evidence="15">
    <location>
        <begin position="555"/>
        <end position="856"/>
    </location>
</feature>
<evidence type="ECO:0000256" key="6">
    <source>
        <dbReference type="ARBA" id="ARBA00023136"/>
    </source>
</evidence>
<evidence type="ECO:0000256" key="8">
    <source>
        <dbReference type="ARBA" id="ARBA00023170"/>
    </source>
</evidence>
<gene>
    <name evidence="16" type="ORF">J4Q44_G00194840</name>
</gene>
<accession>A0AAN8QSP3</accession>
<feature type="transmembrane region" description="Helical" evidence="14">
    <location>
        <begin position="376"/>
        <end position="393"/>
    </location>
</feature>
<feature type="transmembrane region" description="Helical" evidence="14">
    <location>
        <begin position="212"/>
        <end position="233"/>
    </location>
</feature>
<feature type="transmembrane region" description="Helical" evidence="14">
    <location>
        <begin position="624"/>
        <end position="645"/>
    </location>
</feature>
<dbReference type="AlphaFoldDB" id="A0AAN8QSP3"/>
<keyword evidence="6 14" id="KW-0472">Membrane</keyword>
<proteinExistence type="inferred from homology"/>
<keyword evidence="10 13" id="KW-0807">Transducer</keyword>
<evidence type="ECO:0000313" key="17">
    <source>
        <dbReference type="Proteomes" id="UP001356427"/>
    </source>
</evidence>
<evidence type="ECO:0000256" key="10">
    <source>
        <dbReference type="ARBA" id="ARBA00023224"/>
    </source>
</evidence>
<comment type="caution">
    <text evidence="16">The sequence shown here is derived from an EMBL/GenBank/DDBJ whole genome shotgun (WGS) entry which is preliminary data.</text>
</comment>
<evidence type="ECO:0000256" key="3">
    <source>
        <dbReference type="ARBA" id="ARBA00022692"/>
    </source>
</evidence>
<dbReference type="Gene3D" id="1.20.1070.10">
    <property type="entry name" value="Rhodopsin 7-helix transmembrane proteins"/>
    <property type="match status" value="3"/>
</dbReference>
<dbReference type="GO" id="GO:0005886">
    <property type="term" value="C:plasma membrane"/>
    <property type="evidence" value="ECO:0007669"/>
    <property type="project" value="UniProtKB-SubCell"/>
</dbReference>
<feature type="transmembrane region" description="Helical" evidence="14">
    <location>
        <begin position="306"/>
        <end position="325"/>
    </location>
</feature>
<keyword evidence="17" id="KW-1185">Reference proteome</keyword>
<evidence type="ECO:0000256" key="2">
    <source>
        <dbReference type="ARBA" id="ARBA00022475"/>
    </source>
</evidence>
<keyword evidence="2" id="KW-1003">Cell membrane</keyword>
<evidence type="ECO:0000256" key="4">
    <source>
        <dbReference type="ARBA" id="ARBA00022989"/>
    </source>
</evidence>
<dbReference type="Proteomes" id="UP001356427">
    <property type="component" value="Unassembled WGS sequence"/>
</dbReference>
<feature type="transmembrane region" description="Helical" evidence="14">
    <location>
        <begin position="784"/>
        <end position="805"/>
    </location>
</feature>
<dbReference type="PROSITE" id="PS00237">
    <property type="entry name" value="G_PROTEIN_RECEP_F1_1"/>
    <property type="match status" value="1"/>
</dbReference>
<reference evidence="16 17" key="1">
    <citation type="submission" date="2021-04" db="EMBL/GenBank/DDBJ databases">
        <authorList>
            <person name="De Guttry C."/>
            <person name="Zahm M."/>
            <person name="Klopp C."/>
            <person name="Cabau C."/>
            <person name="Louis A."/>
            <person name="Berthelot C."/>
            <person name="Parey E."/>
            <person name="Roest Crollius H."/>
            <person name="Montfort J."/>
            <person name="Robinson-Rechavi M."/>
            <person name="Bucao C."/>
            <person name="Bouchez O."/>
            <person name="Gislard M."/>
            <person name="Lluch J."/>
            <person name="Milhes M."/>
            <person name="Lampietro C."/>
            <person name="Lopez Roques C."/>
            <person name="Donnadieu C."/>
            <person name="Braasch I."/>
            <person name="Desvignes T."/>
            <person name="Postlethwait J."/>
            <person name="Bobe J."/>
            <person name="Wedekind C."/>
            <person name="Guiguen Y."/>
        </authorList>
    </citation>
    <scope>NUCLEOTIDE SEQUENCE [LARGE SCALE GENOMIC DNA]</scope>
    <source>
        <strain evidence="16">Cs_M1</strain>
        <tissue evidence="16">Blood</tissue>
    </source>
</reference>
<evidence type="ECO:0000256" key="14">
    <source>
        <dbReference type="SAM" id="Phobius"/>
    </source>
</evidence>
<dbReference type="InterPro" id="IPR000276">
    <property type="entry name" value="GPCR_Rhodpsn"/>
</dbReference>
<feature type="transmembrane region" description="Helical" evidence="14">
    <location>
        <begin position="465"/>
        <end position="486"/>
    </location>
</feature>
<feature type="domain" description="G-protein coupled receptors family 1 profile" evidence="15">
    <location>
        <begin position="67"/>
        <end position="322"/>
    </location>
</feature>
<evidence type="ECO:0000256" key="5">
    <source>
        <dbReference type="ARBA" id="ARBA00023040"/>
    </source>
</evidence>
<dbReference type="Pfam" id="PF00001">
    <property type="entry name" value="7tm_1"/>
    <property type="match status" value="2"/>
</dbReference>
<feature type="transmembrane region" description="Helical" evidence="14">
    <location>
        <begin position="54"/>
        <end position="76"/>
    </location>
</feature>
<comment type="subcellular location">
    <subcellularLocation>
        <location evidence="1">Cell membrane</location>
        <topology evidence="1">Multi-pass membrane protein</topology>
    </subcellularLocation>
</comment>
<dbReference type="PANTHER" id="PTHR24233">
    <property type="entry name" value="P2Y PURINOCEPTOR-RELATED G-PROTEIN COUPLED RECEPTOR"/>
    <property type="match status" value="1"/>
</dbReference>
<dbReference type="PRINTS" id="PR01157">
    <property type="entry name" value="P2YPURNOCPTR"/>
</dbReference>
<feature type="transmembrane region" description="Helical" evidence="14">
    <location>
        <begin position="264"/>
        <end position="286"/>
    </location>
</feature>
<feature type="transmembrane region" description="Helical" evidence="14">
    <location>
        <begin position="405"/>
        <end position="430"/>
    </location>
</feature>
<comment type="function">
    <text evidence="12">G-protein-coupled receptor of lysophosphatidylserine (LysoPS) that plays different roles in immune response. Acts a damage-sensing receptor that triggers tissue repair upon recognition of dying neutrophils. Mechanistically, apoptotic neutrophils release lysophosphatydilserine that are recognized by type 3 innate lymphoid cells (ILC3s) via GPR34, which activates downstream PI3K-AKT and RAS-ERK signaling pathways leading to STAT3 activation and IL-22 production. Plays an important role in microglial function, controlling morphology and phagocytosis.</text>
</comment>
<evidence type="ECO:0000256" key="7">
    <source>
        <dbReference type="ARBA" id="ARBA00023157"/>
    </source>
</evidence>
<evidence type="ECO:0000256" key="11">
    <source>
        <dbReference type="ARBA" id="ARBA00035691"/>
    </source>
</evidence>
<dbReference type="PANTHER" id="PTHR24233:SF1">
    <property type="entry name" value="G-PROTEIN COUPLED RECEPTOR 34-RELATED"/>
    <property type="match status" value="1"/>
</dbReference>
<dbReference type="EMBL" id="JAGTTL010000017">
    <property type="protein sequence ID" value="KAK6309603.1"/>
    <property type="molecule type" value="Genomic_DNA"/>
</dbReference>
<keyword evidence="3 13" id="KW-0812">Transmembrane</keyword>